<comment type="caution">
    <text evidence="1">The sequence shown here is derived from an EMBL/GenBank/DDBJ whole genome shotgun (WGS) entry which is preliminary data.</text>
</comment>
<name>A0ABW4LTG9_9BACI</name>
<dbReference type="EMBL" id="JBHUEM010000045">
    <property type="protein sequence ID" value="MFD1738454.1"/>
    <property type="molecule type" value="Genomic_DNA"/>
</dbReference>
<sequence length="88" mass="9982">MSVHKEISAHSRKQHAILKDFLKLDALRESYIEEAVGRCKQGLAFSTTKINEVTNKINELAKQGVVPQRQLVTEEMIIEYVERVKAGS</sequence>
<organism evidence="1 2">
    <name type="scientific">Bacillus salitolerans</name>
    <dbReference type="NCBI Taxonomy" id="1437434"/>
    <lineage>
        <taxon>Bacteria</taxon>
        <taxon>Bacillati</taxon>
        <taxon>Bacillota</taxon>
        <taxon>Bacilli</taxon>
        <taxon>Bacillales</taxon>
        <taxon>Bacillaceae</taxon>
        <taxon>Bacillus</taxon>
    </lineage>
</organism>
<gene>
    <name evidence="1" type="ORF">ACFSCX_18175</name>
</gene>
<dbReference type="Pfam" id="PF10752">
    <property type="entry name" value="DUF2533"/>
    <property type="match status" value="1"/>
</dbReference>
<protein>
    <submittedName>
        <fullName evidence="1">YpbS family protein</fullName>
    </submittedName>
</protein>
<evidence type="ECO:0000313" key="2">
    <source>
        <dbReference type="Proteomes" id="UP001597214"/>
    </source>
</evidence>
<accession>A0ABW4LTG9</accession>
<evidence type="ECO:0000313" key="1">
    <source>
        <dbReference type="EMBL" id="MFD1738454.1"/>
    </source>
</evidence>
<dbReference type="RefSeq" id="WP_377929660.1">
    <property type="nucleotide sequence ID" value="NZ_JBHUEM010000045.1"/>
</dbReference>
<dbReference type="Proteomes" id="UP001597214">
    <property type="component" value="Unassembled WGS sequence"/>
</dbReference>
<reference evidence="2" key="1">
    <citation type="journal article" date="2019" name="Int. J. Syst. Evol. Microbiol.">
        <title>The Global Catalogue of Microorganisms (GCM) 10K type strain sequencing project: providing services to taxonomists for standard genome sequencing and annotation.</title>
        <authorList>
            <consortium name="The Broad Institute Genomics Platform"/>
            <consortium name="The Broad Institute Genome Sequencing Center for Infectious Disease"/>
            <person name="Wu L."/>
            <person name="Ma J."/>
        </authorList>
    </citation>
    <scope>NUCLEOTIDE SEQUENCE [LARGE SCALE GENOMIC DNA]</scope>
    <source>
        <strain evidence="2">CCUG 49339</strain>
    </source>
</reference>
<dbReference type="InterPro" id="IPR019688">
    <property type="entry name" value="DUF2533"/>
</dbReference>
<keyword evidence="2" id="KW-1185">Reference proteome</keyword>
<proteinExistence type="predicted"/>